<dbReference type="GO" id="GO:0004180">
    <property type="term" value="F:carboxypeptidase activity"/>
    <property type="evidence" value="ECO:0007669"/>
    <property type="project" value="UniProtKB-KW"/>
</dbReference>
<gene>
    <name evidence="5" type="ORF">SAMN02745154_00231</name>
</gene>
<evidence type="ECO:0000256" key="1">
    <source>
        <dbReference type="ARBA" id="ARBA00010233"/>
    </source>
</evidence>
<sequence length="342" mass="38963">MLKHCGLISLSSGALGEDFVKHELHLGFQRLSEFGMQTTIMPNSLKGIKHLSNNPQERAQDLIDAFKNDNIDLILCAIGGNDTYKLIPYLFENDRLKKVTKNKVFLGYSDTTVNHFMLYKLGLKTFYGQAFLTDICELSNEMLPYSYKYFNELITTGNIKEIKPSKYWYKERNDFSPNALGTQREIYSNEGFILLQGNPIFQGEILGGCIESIYKNFLNPDSEAYAITNKYQIFPSLEQWKDKILLLETSESKSSPELFATMLHALSQYGIFDVISGVLVGKPQDNIYFNEYQDILKEKLPSNVPIVYNINVGHAYPHCIIPLGKNALVNAINQTIKFDLDK</sequence>
<accession>A0A1T4KY02</accession>
<proteinExistence type="inferred from homology"/>
<dbReference type="InterPro" id="IPR003507">
    <property type="entry name" value="S66_fam"/>
</dbReference>
<dbReference type="SUPFAM" id="SSF141986">
    <property type="entry name" value="LD-carboxypeptidase A C-terminal domain-like"/>
    <property type="match status" value="1"/>
</dbReference>
<keyword evidence="5" id="KW-0645">Protease</keyword>
<name>A0A1T4KY02_9BACT</name>
<reference evidence="6" key="1">
    <citation type="submission" date="2017-02" db="EMBL/GenBank/DDBJ databases">
        <authorList>
            <person name="Varghese N."/>
            <person name="Submissions S."/>
        </authorList>
    </citation>
    <scope>NUCLEOTIDE SEQUENCE [LARGE SCALE GENOMIC DNA]</scope>
    <source>
        <strain evidence="6">ATCC 27862</strain>
    </source>
</reference>
<dbReference type="AlphaFoldDB" id="A0A1T4KY02"/>
<dbReference type="InterPro" id="IPR040921">
    <property type="entry name" value="Peptidase_S66C"/>
</dbReference>
<keyword evidence="5" id="KW-0121">Carboxypeptidase</keyword>
<evidence type="ECO:0000313" key="6">
    <source>
        <dbReference type="Proteomes" id="UP000190389"/>
    </source>
</evidence>
<dbReference type="InterPro" id="IPR040449">
    <property type="entry name" value="Peptidase_S66_N"/>
</dbReference>
<dbReference type="SUPFAM" id="SSF52317">
    <property type="entry name" value="Class I glutamine amidotransferase-like"/>
    <property type="match status" value="1"/>
</dbReference>
<dbReference type="Gene3D" id="3.50.30.60">
    <property type="entry name" value="LD-carboxypeptidase A C-terminal domain-like"/>
    <property type="match status" value="1"/>
</dbReference>
<evidence type="ECO:0000256" key="2">
    <source>
        <dbReference type="ARBA" id="ARBA00022801"/>
    </source>
</evidence>
<protein>
    <submittedName>
        <fullName evidence="5">Muramoyltetrapeptide carboxypeptidase LdcA (Peptidoglycan recycling)</fullName>
    </submittedName>
</protein>
<evidence type="ECO:0000259" key="4">
    <source>
        <dbReference type="Pfam" id="PF17676"/>
    </source>
</evidence>
<organism evidence="5 6">
    <name type="scientific">Mycoplasmopsis verecunda</name>
    <dbReference type="NCBI Taxonomy" id="171291"/>
    <lineage>
        <taxon>Bacteria</taxon>
        <taxon>Bacillati</taxon>
        <taxon>Mycoplasmatota</taxon>
        <taxon>Mycoplasmoidales</taxon>
        <taxon>Metamycoplasmataceae</taxon>
        <taxon>Mycoplasmopsis</taxon>
    </lineage>
</organism>
<dbReference type="PANTHER" id="PTHR30237:SF4">
    <property type="entry name" value="LD-CARBOXYPEPTIDASE C-TERMINAL DOMAIN-CONTAINING PROTEIN"/>
    <property type="match status" value="1"/>
</dbReference>
<keyword evidence="6" id="KW-1185">Reference proteome</keyword>
<feature type="domain" description="LD-carboxypeptidase N-terminal" evidence="3">
    <location>
        <begin position="6"/>
        <end position="128"/>
    </location>
</feature>
<dbReference type="EMBL" id="FUXF01000005">
    <property type="protein sequence ID" value="SJZ47187.1"/>
    <property type="molecule type" value="Genomic_DNA"/>
</dbReference>
<dbReference type="RefSeq" id="WP_078746979.1">
    <property type="nucleotide sequence ID" value="NZ_CP137850.1"/>
</dbReference>
<dbReference type="Proteomes" id="UP000190389">
    <property type="component" value="Unassembled WGS sequence"/>
</dbReference>
<dbReference type="InterPro" id="IPR029062">
    <property type="entry name" value="Class_I_gatase-like"/>
</dbReference>
<dbReference type="PIRSF" id="PIRSF028757">
    <property type="entry name" value="LD-carboxypeptidase"/>
    <property type="match status" value="1"/>
</dbReference>
<dbReference type="OrthoDB" id="9807329at2"/>
<dbReference type="Pfam" id="PF17676">
    <property type="entry name" value="Peptidase_S66C"/>
    <property type="match status" value="1"/>
</dbReference>
<dbReference type="Gene3D" id="3.40.50.10740">
    <property type="entry name" value="Class I glutamine amidotransferase-like"/>
    <property type="match status" value="1"/>
</dbReference>
<evidence type="ECO:0000259" key="3">
    <source>
        <dbReference type="Pfam" id="PF02016"/>
    </source>
</evidence>
<dbReference type="InterPro" id="IPR027478">
    <property type="entry name" value="LdcA_N"/>
</dbReference>
<feature type="domain" description="LD-carboxypeptidase C-terminal" evidence="4">
    <location>
        <begin position="202"/>
        <end position="327"/>
    </location>
</feature>
<dbReference type="PANTHER" id="PTHR30237">
    <property type="entry name" value="MURAMOYLTETRAPEPTIDE CARBOXYPEPTIDASE"/>
    <property type="match status" value="1"/>
</dbReference>
<dbReference type="Pfam" id="PF02016">
    <property type="entry name" value="Peptidase_S66"/>
    <property type="match status" value="1"/>
</dbReference>
<evidence type="ECO:0000313" key="5">
    <source>
        <dbReference type="EMBL" id="SJZ47187.1"/>
    </source>
</evidence>
<dbReference type="InterPro" id="IPR027461">
    <property type="entry name" value="Carboxypeptidase_A_C_sf"/>
</dbReference>
<keyword evidence="2" id="KW-0378">Hydrolase</keyword>
<dbReference type="CDD" id="cd07062">
    <property type="entry name" value="Peptidase_S66_mccF_like"/>
    <property type="match status" value="1"/>
</dbReference>
<comment type="similarity">
    <text evidence="1">Belongs to the peptidase S66 family.</text>
</comment>